<dbReference type="STRING" id="1797471.A3A71_00020"/>
<evidence type="ECO:0000313" key="3">
    <source>
        <dbReference type="Proteomes" id="UP000177481"/>
    </source>
</evidence>
<gene>
    <name evidence="2" type="ORF">A3A71_00020</name>
</gene>
<name>A0A1F5EAJ9_9BACT</name>
<dbReference type="EMBL" id="MEZX01000002">
    <property type="protein sequence ID" value="OGD64439.1"/>
    <property type="molecule type" value="Genomic_DNA"/>
</dbReference>
<reference evidence="2 3" key="1">
    <citation type="journal article" date="2016" name="Nat. Commun.">
        <title>Thousands of microbial genomes shed light on interconnected biogeochemical processes in an aquifer system.</title>
        <authorList>
            <person name="Anantharaman K."/>
            <person name="Brown C.T."/>
            <person name="Hug L.A."/>
            <person name="Sharon I."/>
            <person name="Castelle C.J."/>
            <person name="Probst A.J."/>
            <person name="Thomas B.C."/>
            <person name="Singh A."/>
            <person name="Wilkins M.J."/>
            <person name="Karaoz U."/>
            <person name="Brodie E.L."/>
            <person name="Williams K.H."/>
            <person name="Hubbard S.S."/>
            <person name="Banfield J.F."/>
        </authorList>
    </citation>
    <scope>NUCLEOTIDE SEQUENCE [LARGE SCALE GENOMIC DNA]</scope>
</reference>
<accession>A0A1F5EAJ9</accession>
<feature type="compositionally biased region" description="Polar residues" evidence="1">
    <location>
        <begin position="32"/>
        <end position="45"/>
    </location>
</feature>
<sequence>MSKTRKTFLFVALPLLIIFGLIIWQVTTKQAPNSTDQTATPSTPANSESNTNTNKTTTSSVSWQQTATGWQAVGTPPACADPLNLPVPANLKLATSILYPGQYRGGNYKPHGGFRFNNSQNADITVTVPLAGNVVQAARYLVSGETQYMFDVMTDCGIMYRLGHLLTLAPKFATIIDKLPAATEGDSRTEYINPPVAVTAGETMATAVGVTVGGVNTFFDLGVYNYNTKNAASADSAWAAKHQDDTSLAPYAVCWFDLLATADEATVRALPAADPGSGKTSDYCK</sequence>
<feature type="compositionally biased region" description="Low complexity" evidence="1">
    <location>
        <begin position="46"/>
        <end position="61"/>
    </location>
</feature>
<organism evidence="2 3">
    <name type="scientific">Candidatus Berkelbacteria bacterium RIFCSPLOWO2_01_FULL_50_28</name>
    <dbReference type="NCBI Taxonomy" id="1797471"/>
    <lineage>
        <taxon>Bacteria</taxon>
        <taxon>Candidatus Berkelbacteria</taxon>
    </lineage>
</organism>
<dbReference type="Proteomes" id="UP000177481">
    <property type="component" value="Unassembled WGS sequence"/>
</dbReference>
<evidence type="ECO:0000256" key="1">
    <source>
        <dbReference type="SAM" id="MobiDB-lite"/>
    </source>
</evidence>
<proteinExistence type="predicted"/>
<evidence type="ECO:0000313" key="2">
    <source>
        <dbReference type="EMBL" id="OGD64439.1"/>
    </source>
</evidence>
<comment type="caution">
    <text evidence="2">The sequence shown here is derived from an EMBL/GenBank/DDBJ whole genome shotgun (WGS) entry which is preliminary data.</text>
</comment>
<protein>
    <submittedName>
        <fullName evidence="2">Uncharacterized protein</fullName>
    </submittedName>
</protein>
<feature type="region of interest" description="Disordered" evidence="1">
    <location>
        <begin position="32"/>
        <end position="61"/>
    </location>
</feature>
<dbReference type="AlphaFoldDB" id="A0A1F5EAJ9"/>